<dbReference type="VEuPathDB" id="FungiDB:H257_14988"/>
<dbReference type="GO" id="GO:0005509">
    <property type="term" value="F:calcium ion binding"/>
    <property type="evidence" value="ECO:0007669"/>
    <property type="project" value="InterPro"/>
</dbReference>
<feature type="region of interest" description="Disordered" evidence="1">
    <location>
        <begin position="78"/>
        <end position="99"/>
    </location>
</feature>
<dbReference type="AlphaFoldDB" id="A0A397C001"/>
<dbReference type="SUPFAM" id="SSF47473">
    <property type="entry name" value="EF-hand"/>
    <property type="match status" value="1"/>
</dbReference>
<organism evidence="3 4">
    <name type="scientific">Aphanomyces astaci</name>
    <name type="common">Crayfish plague agent</name>
    <dbReference type="NCBI Taxonomy" id="112090"/>
    <lineage>
        <taxon>Eukaryota</taxon>
        <taxon>Sar</taxon>
        <taxon>Stramenopiles</taxon>
        <taxon>Oomycota</taxon>
        <taxon>Saprolegniomycetes</taxon>
        <taxon>Saprolegniales</taxon>
        <taxon>Verrucalvaceae</taxon>
        <taxon>Aphanomyces</taxon>
    </lineage>
</organism>
<dbReference type="EMBL" id="QUTC01012624">
    <property type="protein sequence ID" value="RHY36165.1"/>
    <property type="molecule type" value="Genomic_DNA"/>
</dbReference>
<gene>
    <name evidence="3" type="ORF">DYB38_006552</name>
</gene>
<sequence length="263" mass="29077">MPTIYCKKSKFLVVGRFRKTVSSVGFDCIPLLIVMGQDLSKQANRLSIAAVSHITQFDRDDLLELRTAFEAAVKPTPDTVKKVRQSPAPSSSSKERVEPNLSRDDFNIAVDRANFYASDRAILDRLFTMMDKTGDDVINGREFLVGVAPLVKGNLTSKLACTTSITRIMFEVDAKGFRFLVTTMTTVASYFGDPPMTKKDVAALTADSPWKVLRLVHALLLFEHGNATGDGFVKILVALEVEFPSVDGQERRVGGGRRVDELR</sequence>
<proteinExistence type="predicted"/>
<evidence type="ECO:0000313" key="3">
    <source>
        <dbReference type="EMBL" id="RHY36165.1"/>
    </source>
</evidence>
<evidence type="ECO:0000256" key="1">
    <source>
        <dbReference type="SAM" id="MobiDB-lite"/>
    </source>
</evidence>
<name>A0A397C001_APHAT</name>
<comment type="caution">
    <text evidence="3">The sequence shown here is derived from an EMBL/GenBank/DDBJ whole genome shotgun (WGS) entry which is preliminary data.</text>
</comment>
<evidence type="ECO:0000313" key="4">
    <source>
        <dbReference type="Proteomes" id="UP000265716"/>
    </source>
</evidence>
<dbReference type="InterPro" id="IPR002048">
    <property type="entry name" value="EF_hand_dom"/>
</dbReference>
<reference evidence="3 4" key="1">
    <citation type="submission" date="2018-08" db="EMBL/GenBank/DDBJ databases">
        <title>Aphanomyces genome sequencing and annotation.</title>
        <authorList>
            <person name="Minardi D."/>
            <person name="Oidtmann B."/>
            <person name="Van Der Giezen M."/>
            <person name="Studholme D.J."/>
        </authorList>
    </citation>
    <scope>NUCLEOTIDE SEQUENCE [LARGE SCALE GENOMIC DNA]</scope>
    <source>
        <strain evidence="3 4">SA</strain>
    </source>
</reference>
<evidence type="ECO:0000259" key="2">
    <source>
        <dbReference type="PROSITE" id="PS50222"/>
    </source>
</evidence>
<dbReference type="PROSITE" id="PS50222">
    <property type="entry name" value="EF_HAND_2"/>
    <property type="match status" value="1"/>
</dbReference>
<protein>
    <recommendedName>
        <fullName evidence="2">EF-hand domain-containing protein</fullName>
    </recommendedName>
</protein>
<accession>A0A397C001</accession>
<feature type="domain" description="EF-hand" evidence="2">
    <location>
        <begin position="118"/>
        <end position="153"/>
    </location>
</feature>
<dbReference type="Gene3D" id="1.10.238.10">
    <property type="entry name" value="EF-hand"/>
    <property type="match status" value="1"/>
</dbReference>
<dbReference type="Proteomes" id="UP000265716">
    <property type="component" value="Unassembled WGS sequence"/>
</dbReference>
<dbReference type="InterPro" id="IPR011992">
    <property type="entry name" value="EF-hand-dom_pair"/>
</dbReference>